<dbReference type="PANTHER" id="PTHR43289">
    <property type="entry name" value="MITOGEN-ACTIVATED PROTEIN KINASE KINASE KINASE 20-RELATED"/>
    <property type="match status" value="1"/>
</dbReference>
<proteinExistence type="predicted"/>
<dbReference type="PROSITE" id="PS00107">
    <property type="entry name" value="PROTEIN_KINASE_ATP"/>
    <property type="match status" value="1"/>
</dbReference>
<evidence type="ECO:0000313" key="9">
    <source>
        <dbReference type="EMBL" id="KIG15288.1"/>
    </source>
</evidence>
<dbReference type="GO" id="GO:0004674">
    <property type="term" value="F:protein serine/threonine kinase activity"/>
    <property type="evidence" value="ECO:0007669"/>
    <property type="project" value="UniProtKB-KW"/>
</dbReference>
<keyword evidence="1" id="KW-0808">Transferase</keyword>
<dbReference type="InterPro" id="IPR000719">
    <property type="entry name" value="Prot_kinase_dom"/>
</dbReference>
<dbReference type="Proteomes" id="UP000031599">
    <property type="component" value="Unassembled WGS sequence"/>
</dbReference>
<evidence type="ECO:0000256" key="3">
    <source>
        <dbReference type="ARBA" id="ARBA00022777"/>
    </source>
</evidence>
<dbReference type="SMART" id="SM00220">
    <property type="entry name" value="S_TKc"/>
    <property type="match status" value="1"/>
</dbReference>
<dbReference type="InterPro" id="IPR011009">
    <property type="entry name" value="Kinase-like_dom_sf"/>
</dbReference>
<comment type="caution">
    <text evidence="9">The sequence shown here is derived from an EMBL/GenBank/DDBJ whole genome shotgun (WGS) entry which is preliminary data.</text>
</comment>
<dbReference type="AlphaFoldDB" id="A0A0C1ZW76"/>
<dbReference type="Gene3D" id="3.30.200.20">
    <property type="entry name" value="Phosphorylase Kinase, domain 1"/>
    <property type="match status" value="1"/>
</dbReference>
<dbReference type="Gene3D" id="1.10.510.10">
    <property type="entry name" value="Transferase(Phosphotransferase) domain 1"/>
    <property type="match status" value="1"/>
</dbReference>
<evidence type="ECO:0000256" key="2">
    <source>
        <dbReference type="ARBA" id="ARBA00022741"/>
    </source>
</evidence>
<evidence type="ECO:0000259" key="8">
    <source>
        <dbReference type="PROSITE" id="PS50011"/>
    </source>
</evidence>
<keyword evidence="7" id="KW-1133">Transmembrane helix</keyword>
<feature type="domain" description="Protein kinase" evidence="8">
    <location>
        <begin position="118"/>
        <end position="380"/>
    </location>
</feature>
<dbReference type="RefSeq" id="WP_146659964.1">
    <property type="nucleotide sequence ID" value="NZ_JMCC02000057.1"/>
</dbReference>
<dbReference type="EMBL" id="JMCC02000057">
    <property type="protein sequence ID" value="KIG15288.1"/>
    <property type="molecule type" value="Genomic_DNA"/>
</dbReference>
<dbReference type="Pfam" id="PF00069">
    <property type="entry name" value="Pkinase"/>
    <property type="match status" value="1"/>
</dbReference>
<keyword evidence="7" id="KW-0812">Transmembrane</keyword>
<dbReference type="InterPro" id="IPR017441">
    <property type="entry name" value="Protein_kinase_ATP_BS"/>
</dbReference>
<dbReference type="GO" id="GO:0005524">
    <property type="term" value="F:ATP binding"/>
    <property type="evidence" value="ECO:0007669"/>
    <property type="project" value="UniProtKB-UniRule"/>
</dbReference>
<protein>
    <submittedName>
        <fullName evidence="9">Serine/threonine protein kinase</fullName>
    </submittedName>
</protein>
<accession>A0A0C1ZW76</accession>
<evidence type="ECO:0000256" key="6">
    <source>
        <dbReference type="SAM" id="MobiDB-lite"/>
    </source>
</evidence>
<sequence>MTWYPTTTGGEKAEADAAAGEAIADGSAAPSRSGQTVITRADDLPTVALPAQKRKTRPDYDHDEDDDPTVARLGLGDLHPASPRTAPDEPTLDDEDPTIKHKALRRQAPRAELLDHRYQLSRQIGAGGMGEVWQARHVQLGREVAIKFLTNEEGGPRFKLEAQAIASVRHTGVVDVLDFGETSQGVPYFVMDLLEGQTLSKRVRATGPLSWALVRNIALEVADALAHAHAVGVIHRDLKPSNVIVLDNPPQRGSSTKLIDFGIAKLLGDHAPKLTQAGFVQGTPAYMSPEQVLGEDVDARTDVYGLGCLLYYLLSAQRPFPDKSGAAALRAQLDQLPPRFAEVVPGQSIPPEVEALVFRAIAKEKHARFDSMWDMQAAIIAIPPDASASMSGAAPPHKLKPTDASASSSIRTTDSYGALSPADSAPTDTSSNTYPSTSASASSAVQPSSSIGGRVMLVLAVVVSLGLLGAAITGLIWALTG</sequence>
<feature type="region of interest" description="Disordered" evidence="6">
    <location>
        <begin position="390"/>
        <end position="447"/>
    </location>
</feature>
<feature type="region of interest" description="Disordered" evidence="6">
    <location>
        <begin position="1"/>
        <end position="98"/>
    </location>
</feature>
<keyword evidence="4 5" id="KW-0067">ATP-binding</keyword>
<dbReference type="PROSITE" id="PS50011">
    <property type="entry name" value="PROTEIN_KINASE_DOM"/>
    <property type="match status" value="1"/>
</dbReference>
<feature type="transmembrane region" description="Helical" evidence="7">
    <location>
        <begin position="455"/>
        <end position="479"/>
    </location>
</feature>
<feature type="compositionally biased region" description="Low complexity" evidence="6">
    <location>
        <begin position="16"/>
        <end position="29"/>
    </location>
</feature>
<reference evidence="9 10" key="1">
    <citation type="submission" date="2014-12" db="EMBL/GenBank/DDBJ databases">
        <title>Genome assembly of Enhygromyxa salina DSM 15201.</title>
        <authorList>
            <person name="Sharma G."/>
            <person name="Subramanian S."/>
        </authorList>
    </citation>
    <scope>NUCLEOTIDE SEQUENCE [LARGE SCALE GENOMIC DNA]</scope>
    <source>
        <strain evidence="9 10">DSM 15201</strain>
    </source>
</reference>
<organism evidence="9 10">
    <name type="scientific">Enhygromyxa salina</name>
    <dbReference type="NCBI Taxonomy" id="215803"/>
    <lineage>
        <taxon>Bacteria</taxon>
        <taxon>Pseudomonadati</taxon>
        <taxon>Myxococcota</taxon>
        <taxon>Polyangia</taxon>
        <taxon>Nannocystales</taxon>
        <taxon>Nannocystaceae</taxon>
        <taxon>Enhygromyxa</taxon>
    </lineage>
</organism>
<keyword evidence="2 5" id="KW-0547">Nucleotide-binding</keyword>
<evidence type="ECO:0000256" key="4">
    <source>
        <dbReference type="ARBA" id="ARBA00022840"/>
    </source>
</evidence>
<feature type="binding site" evidence="5">
    <location>
        <position position="147"/>
    </location>
    <ligand>
        <name>ATP</name>
        <dbReference type="ChEBI" id="CHEBI:30616"/>
    </ligand>
</feature>
<feature type="compositionally biased region" description="Polar residues" evidence="6">
    <location>
        <begin position="404"/>
        <end position="415"/>
    </location>
</feature>
<keyword evidence="7" id="KW-0472">Membrane</keyword>
<dbReference type="PANTHER" id="PTHR43289:SF6">
    <property type="entry name" value="SERINE_THREONINE-PROTEIN KINASE NEKL-3"/>
    <property type="match status" value="1"/>
</dbReference>
<keyword evidence="9" id="KW-0723">Serine/threonine-protein kinase</keyword>
<feature type="compositionally biased region" description="Low complexity" evidence="6">
    <location>
        <begin position="429"/>
        <end position="447"/>
    </location>
</feature>
<keyword evidence="3 9" id="KW-0418">Kinase</keyword>
<dbReference type="PROSITE" id="PS00108">
    <property type="entry name" value="PROTEIN_KINASE_ST"/>
    <property type="match status" value="1"/>
</dbReference>
<evidence type="ECO:0000256" key="7">
    <source>
        <dbReference type="SAM" id="Phobius"/>
    </source>
</evidence>
<name>A0A0C1ZW76_9BACT</name>
<evidence type="ECO:0000313" key="10">
    <source>
        <dbReference type="Proteomes" id="UP000031599"/>
    </source>
</evidence>
<dbReference type="InterPro" id="IPR008271">
    <property type="entry name" value="Ser/Thr_kinase_AS"/>
</dbReference>
<dbReference type="SUPFAM" id="SSF56112">
    <property type="entry name" value="Protein kinase-like (PK-like)"/>
    <property type="match status" value="1"/>
</dbReference>
<evidence type="ECO:0000256" key="1">
    <source>
        <dbReference type="ARBA" id="ARBA00022679"/>
    </source>
</evidence>
<dbReference type="CDD" id="cd14014">
    <property type="entry name" value="STKc_PknB_like"/>
    <property type="match status" value="1"/>
</dbReference>
<evidence type="ECO:0000256" key="5">
    <source>
        <dbReference type="PROSITE-ProRule" id="PRU10141"/>
    </source>
</evidence>
<gene>
    <name evidence="9" type="ORF">DB30_05715</name>
</gene>